<dbReference type="Pfam" id="PF02752">
    <property type="entry name" value="Arrestin_C"/>
    <property type="match status" value="1"/>
</dbReference>
<dbReference type="SMART" id="SM01017">
    <property type="entry name" value="Arrestin_C"/>
    <property type="match status" value="1"/>
</dbReference>
<dbReference type="GO" id="GO:0007399">
    <property type="term" value="P:nervous system development"/>
    <property type="evidence" value="ECO:0007669"/>
    <property type="project" value="UniProtKB-ARBA"/>
</dbReference>
<dbReference type="GO" id="GO:0005737">
    <property type="term" value="C:cytoplasm"/>
    <property type="evidence" value="ECO:0007669"/>
    <property type="project" value="TreeGrafter"/>
</dbReference>
<dbReference type="AlphaFoldDB" id="A0A3B4UV05"/>
<dbReference type="InterPro" id="IPR050357">
    <property type="entry name" value="Arrestin_domain-protein"/>
</dbReference>
<dbReference type="STRING" id="41447.ENSSDUP00000022209"/>
<reference evidence="3" key="2">
    <citation type="submission" date="2025-09" db="UniProtKB">
        <authorList>
            <consortium name="Ensembl"/>
        </authorList>
    </citation>
    <scope>IDENTIFICATION</scope>
</reference>
<dbReference type="Gene3D" id="2.60.40.640">
    <property type="match status" value="2"/>
</dbReference>
<comment type="similarity">
    <text evidence="1">Belongs to the arrestin family.</text>
</comment>
<evidence type="ECO:0000313" key="3">
    <source>
        <dbReference type="Ensembl" id="ENSSDUP00000022209.1"/>
    </source>
</evidence>
<dbReference type="Proteomes" id="UP000261420">
    <property type="component" value="Unplaced"/>
</dbReference>
<dbReference type="InterPro" id="IPR011021">
    <property type="entry name" value="Arrestin-like_N"/>
</dbReference>
<dbReference type="PANTHER" id="PTHR11188:SF135">
    <property type="entry name" value="ARRESTIN DOMAIN CONTAINING 3-LIKE-RELATED"/>
    <property type="match status" value="1"/>
</dbReference>
<dbReference type="InterPro" id="IPR014756">
    <property type="entry name" value="Ig_E-set"/>
</dbReference>
<dbReference type="SUPFAM" id="SSF81296">
    <property type="entry name" value="E set domains"/>
    <property type="match status" value="2"/>
</dbReference>
<feature type="domain" description="Arrestin C-terminal-like" evidence="2">
    <location>
        <begin position="179"/>
        <end position="307"/>
    </location>
</feature>
<accession>A0A3B4UV05</accession>
<organism evidence="3 4">
    <name type="scientific">Seriola dumerili</name>
    <name type="common">Greater amberjack</name>
    <name type="synonym">Caranx dumerili</name>
    <dbReference type="NCBI Taxonomy" id="41447"/>
    <lineage>
        <taxon>Eukaryota</taxon>
        <taxon>Metazoa</taxon>
        <taxon>Chordata</taxon>
        <taxon>Craniata</taxon>
        <taxon>Vertebrata</taxon>
        <taxon>Euteleostomi</taxon>
        <taxon>Actinopterygii</taxon>
        <taxon>Neopterygii</taxon>
        <taxon>Teleostei</taxon>
        <taxon>Neoteleostei</taxon>
        <taxon>Acanthomorphata</taxon>
        <taxon>Carangaria</taxon>
        <taxon>Carangiformes</taxon>
        <taxon>Carangidae</taxon>
        <taxon>Seriola</taxon>
    </lineage>
</organism>
<proteinExistence type="inferred from homology"/>
<dbReference type="InterPro" id="IPR011022">
    <property type="entry name" value="Arrestin_C-like"/>
</dbReference>
<dbReference type="Ensembl" id="ENSSDUT00000022616.1">
    <property type="protein sequence ID" value="ENSSDUP00000022209.1"/>
    <property type="gene ID" value="ENSSDUG00000016157.1"/>
</dbReference>
<dbReference type="InterPro" id="IPR014752">
    <property type="entry name" value="Arrestin-like_C"/>
</dbReference>
<evidence type="ECO:0000256" key="1">
    <source>
        <dbReference type="ARBA" id="ARBA00005298"/>
    </source>
</evidence>
<dbReference type="OMA" id="VGINRPW"/>
<dbReference type="GO" id="GO:0015031">
    <property type="term" value="P:protein transport"/>
    <property type="evidence" value="ECO:0007669"/>
    <property type="project" value="TreeGrafter"/>
</dbReference>
<evidence type="ECO:0000259" key="2">
    <source>
        <dbReference type="SMART" id="SM01017"/>
    </source>
</evidence>
<dbReference type="Pfam" id="PF00339">
    <property type="entry name" value="Arrestin_N"/>
    <property type="match status" value="1"/>
</dbReference>
<dbReference type="PANTHER" id="PTHR11188">
    <property type="entry name" value="ARRESTIN DOMAIN CONTAINING PROTEIN"/>
    <property type="match status" value="1"/>
</dbReference>
<evidence type="ECO:0000313" key="4">
    <source>
        <dbReference type="Proteomes" id="UP000261420"/>
    </source>
</evidence>
<reference evidence="3" key="1">
    <citation type="submission" date="2025-08" db="UniProtKB">
        <authorList>
            <consortium name="Ensembl"/>
        </authorList>
    </citation>
    <scope>IDENTIFICATION</scope>
</reference>
<sequence>MFQQTFKNFNINLNVLNERNTFSSGEPVTGHFSFDLTKETKITSITAALEGKANVHWSSGGGGKKRRRRHFAAKLEFFNLKAVIMQRNGGMHTQIKLQPGTHMYPFTCQLPQGDFPSSFHGLHGKIAYNLTVGINRPWHMSKDFTTELNFVNSINANQPELQTPLSGSNKMTVCCLWCASYPITMTASIEKKGYIPGETVKIICKFSNGSSRTATPKVRLQQKQVYYTKNKVNKREYCKLLVSVAGEPICSHASDVHTEIMLTIPSSASPTISNCSILVVDYLIEVGTNERLDAGRNDSFVSKRSRLMDVKKSHAPCSSPQALPLYAKVETENLCFMFQWRFSVPSKFFSAIVFQFGFPASM</sequence>
<dbReference type="GeneTree" id="ENSGT00940000164012"/>
<protein>
    <submittedName>
        <fullName evidence="3">Arrestin domain-containing protein 3-like</fullName>
    </submittedName>
</protein>
<keyword evidence="4" id="KW-1185">Reference proteome</keyword>
<name>A0A3B4UV05_SERDU</name>
<dbReference type="GO" id="GO:0005886">
    <property type="term" value="C:plasma membrane"/>
    <property type="evidence" value="ECO:0007669"/>
    <property type="project" value="TreeGrafter"/>
</dbReference>